<feature type="transmembrane region" description="Helical" evidence="2">
    <location>
        <begin position="58"/>
        <end position="78"/>
    </location>
</feature>
<keyword evidence="2" id="KW-0812">Transmembrane</keyword>
<evidence type="ECO:0000313" key="3">
    <source>
        <dbReference type="Proteomes" id="UP000095282"/>
    </source>
</evidence>
<evidence type="ECO:0000256" key="1">
    <source>
        <dbReference type="SAM" id="MobiDB-lite"/>
    </source>
</evidence>
<sequence length="124" mass="13734">MEVAYRSKRSMLYATFYARYQDVEEMKTTPGPILQNNPFNLDNIGDGYEVWSRSGSQLLLLAVILVILTLIFAAIVALDCGRHGPLFMRSGTLRDIIWHGRGRTSPRTNGNGRSGDNASGDLKG</sequence>
<feature type="compositionally biased region" description="Polar residues" evidence="1">
    <location>
        <begin position="105"/>
        <end position="117"/>
    </location>
</feature>
<reference evidence="4" key="1">
    <citation type="submission" date="2016-11" db="UniProtKB">
        <authorList>
            <consortium name="WormBaseParasite"/>
        </authorList>
    </citation>
    <scope>IDENTIFICATION</scope>
</reference>
<dbReference type="AlphaFoldDB" id="A0A1I7TYR7"/>
<accession>A0A1I7TYR7</accession>
<evidence type="ECO:0000256" key="2">
    <source>
        <dbReference type="SAM" id="Phobius"/>
    </source>
</evidence>
<dbReference type="Proteomes" id="UP000095282">
    <property type="component" value="Unplaced"/>
</dbReference>
<proteinExistence type="predicted"/>
<protein>
    <submittedName>
        <fullName evidence="4">Movement protein</fullName>
    </submittedName>
</protein>
<evidence type="ECO:0000313" key="4">
    <source>
        <dbReference type="WBParaSite" id="Csp11.Scaffold629.g13138.t1"/>
    </source>
</evidence>
<dbReference type="WBParaSite" id="Csp11.Scaffold629.g13138.t1">
    <property type="protein sequence ID" value="Csp11.Scaffold629.g13138.t1"/>
    <property type="gene ID" value="Csp11.Scaffold629.g13138"/>
</dbReference>
<keyword evidence="2" id="KW-1133">Transmembrane helix</keyword>
<dbReference type="eggNOG" id="ENOG502T3BX">
    <property type="taxonomic scope" value="Eukaryota"/>
</dbReference>
<keyword evidence="2" id="KW-0472">Membrane</keyword>
<name>A0A1I7TYR7_9PELO</name>
<organism evidence="3 4">
    <name type="scientific">Caenorhabditis tropicalis</name>
    <dbReference type="NCBI Taxonomy" id="1561998"/>
    <lineage>
        <taxon>Eukaryota</taxon>
        <taxon>Metazoa</taxon>
        <taxon>Ecdysozoa</taxon>
        <taxon>Nematoda</taxon>
        <taxon>Chromadorea</taxon>
        <taxon>Rhabditida</taxon>
        <taxon>Rhabditina</taxon>
        <taxon>Rhabditomorpha</taxon>
        <taxon>Rhabditoidea</taxon>
        <taxon>Rhabditidae</taxon>
        <taxon>Peloderinae</taxon>
        <taxon>Caenorhabditis</taxon>
    </lineage>
</organism>
<feature type="region of interest" description="Disordered" evidence="1">
    <location>
        <begin position="99"/>
        <end position="124"/>
    </location>
</feature>
<keyword evidence="3" id="KW-1185">Reference proteome</keyword>